<evidence type="ECO:0000313" key="2">
    <source>
        <dbReference type="EMBL" id="HIR39967.1"/>
    </source>
</evidence>
<gene>
    <name evidence="2" type="ORF">IAB90_06250</name>
</gene>
<accession>A0A9D1AGC5</accession>
<proteinExistence type="predicted"/>
<feature type="transmembrane region" description="Helical" evidence="1">
    <location>
        <begin position="52"/>
        <end position="76"/>
    </location>
</feature>
<protein>
    <submittedName>
        <fullName evidence="2">Uncharacterized protein</fullName>
    </submittedName>
</protein>
<name>A0A9D1AGC5_9FIRM</name>
<dbReference type="AlphaFoldDB" id="A0A9D1AGC5"/>
<reference evidence="2" key="2">
    <citation type="journal article" date="2021" name="PeerJ">
        <title>Extensive microbial diversity within the chicken gut microbiome revealed by metagenomics and culture.</title>
        <authorList>
            <person name="Gilroy R."/>
            <person name="Ravi A."/>
            <person name="Getino M."/>
            <person name="Pursley I."/>
            <person name="Horton D.L."/>
            <person name="Alikhan N.F."/>
            <person name="Baker D."/>
            <person name="Gharbi K."/>
            <person name="Hall N."/>
            <person name="Watson M."/>
            <person name="Adriaenssens E.M."/>
            <person name="Foster-Nyarko E."/>
            <person name="Jarju S."/>
            <person name="Secka A."/>
            <person name="Antonio M."/>
            <person name="Oren A."/>
            <person name="Chaudhuri R.R."/>
            <person name="La Ragione R."/>
            <person name="Hildebrand F."/>
            <person name="Pallen M.J."/>
        </authorList>
    </citation>
    <scope>NUCLEOTIDE SEQUENCE</scope>
    <source>
        <strain evidence="2">ChiW25-3613</strain>
    </source>
</reference>
<dbReference type="Proteomes" id="UP000824179">
    <property type="component" value="Unassembled WGS sequence"/>
</dbReference>
<feature type="transmembrane region" description="Helical" evidence="1">
    <location>
        <begin position="12"/>
        <end position="32"/>
    </location>
</feature>
<keyword evidence="1" id="KW-0472">Membrane</keyword>
<reference evidence="2" key="1">
    <citation type="submission" date="2020-10" db="EMBL/GenBank/DDBJ databases">
        <authorList>
            <person name="Gilroy R."/>
        </authorList>
    </citation>
    <scope>NUCLEOTIDE SEQUENCE</scope>
    <source>
        <strain evidence="2">ChiW25-3613</strain>
    </source>
</reference>
<keyword evidence="1" id="KW-1133">Transmembrane helix</keyword>
<evidence type="ECO:0000313" key="3">
    <source>
        <dbReference type="Proteomes" id="UP000824179"/>
    </source>
</evidence>
<evidence type="ECO:0000256" key="1">
    <source>
        <dbReference type="SAM" id="Phobius"/>
    </source>
</evidence>
<sequence>MKIFKYKFTRLIYILIAVILALSVAGFAITLWQVIDFGLDTANPTFTVIRYILMFIVTVALFVILISLLISSYYAVDEKSKSIITSFGFIKSRYDIENIDAVTLDRKTNKLTVVFKDEKFIVIVVKEEWYEEFVQAILDINPRIEYSINSKTSTGEDNEKKS</sequence>
<comment type="caution">
    <text evidence="2">The sequence shown here is derived from an EMBL/GenBank/DDBJ whole genome shotgun (WGS) entry which is preliminary data.</text>
</comment>
<dbReference type="EMBL" id="DVHB01000107">
    <property type="protein sequence ID" value="HIR39967.1"/>
    <property type="molecule type" value="Genomic_DNA"/>
</dbReference>
<keyword evidence="1" id="KW-0812">Transmembrane</keyword>
<organism evidence="2 3">
    <name type="scientific">Candidatus Coproplasma stercoripullorum</name>
    <dbReference type="NCBI Taxonomy" id="2840751"/>
    <lineage>
        <taxon>Bacteria</taxon>
        <taxon>Bacillati</taxon>
        <taxon>Bacillota</taxon>
        <taxon>Clostridia</taxon>
        <taxon>Eubacteriales</taxon>
        <taxon>Candidatus Coproplasma</taxon>
    </lineage>
</organism>